<sequence length="222" mass="23028">MLLAMIFLGPALVPASASAQAISFVADLGGDPALDPVLDRPVDRPAPEVFAAVAGPGPQAMTDDDLAEARGGFMTAGGFTFGFGAVVRSYVNGQLALKTQLTWTPAGPVTQQTQHSVPGVQDLASAMQGLAAGGIDLSGLQNAGGVAVIDSDGATAILHNITTSQLQNLIINNADNRNIRQEMELNLFLPDLAAIQADSRMQNYGSQILRDIDWAGLRGTGF</sequence>
<reference evidence="2 3" key="1">
    <citation type="submission" date="2018-10" db="EMBL/GenBank/DDBJ databases">
        <title>Complete genome sequence of Brevundimonas naejangsanensis BRV3.</title>
        <authorList>
            <person name="Berrios L."/>
            <person name="Ely B."/>
        </authorList>
    </citation>
    <scope>NUCLEOTIDE SEQUENCE [LARGE SCALE GENOMIC DNA]</scope>
    <source>
        <strain evidence="2 3">BRV3</strain>
    </source>
</reference>
<dbReference type="EMBL" id="CP032707">
    <property type="protein sequence ID" value="AYG94329.1"/>
    <property type="molecule type" value="Genomic_DNA"/>
</dbReference>
<evidence type="ECO:0008006" key="4">
    <source>
        <dbReference type="Google" id="ProtNLM"/>
    </source>
</evidence>
<organism evidence="2 3">
    <name type="scientific">Brevundimonas naejangsanensis</name>
    <dbReference type="NCBI Taxonomy" id="588932"/>
    <lineage>
        <taxon>Bacteria</taxon>
        <taxon>Pseudomonadati</taxon>
        <taxon>Pseudomonadota</taxon>
        <taxon>Alphaproteobacteria</taxon>
        <taxon>Caulobacterales</taxon>
        <taxon>Caulobacteraceae</taxon>
        <taxon>Brevundimonas</taxon>
    </lineage>
</organism>
<evidence type="ECO:0000313" key="2">
    <source>
        <dbReference type="EMBL" id="AYG94329.1"/>
    </source>
</evidence>
<evidence type="ECO:0000256" key="1">
    <source>
        <dbReference type="SAM" id="SignalP"/>
    </source>
</evidence>
<evidence type="ECO:0000313" key="3">
    <source>
        <dbReference type="Proteomes" id="UP000276984"/>
    </source>
</evidence>
<accession>A0A494RFW2</accession>
<proteinExistence type="predicted"/>
<name>A0A494RFW2_9CAUL</name>
<dbReference type="OrthoDB" id="7206086at2"/>
<dbReference type="Proteomes" id="UP000276984">
    <property type="component" value="Chromosome"/>
</dbReference>
<feature type="signal peptide" evidence="1">
    <location>
        <begin position="1"/>
        <end position="19"/>
    </location>
</feature>
<dbReference type="AlphaFoldDB" id="A0A494RFW2"/>
<dbReference type="RefSeq" id="WP_121481485.1">
    <property type="nucleotide sequence ID" value="NZ_CP032707.1"/>
</dbReference>
<gene>
    <name evidence="2" type="ORF">D8I30_03365</name>
</gene>
<protein>
    <recommendedName>
        <fullName evidence="4">TonB-dependent receptor</fullName>
    </recommendedName>
</protein>
<keyword evidence="3" id="KW-1185">Reference proteome</keyword>
<keyword evidence="1" id="KW-0732">Signal</keyword>
<feature type="chain" id="PRO_5019780421" description="TonB-dependent receptor" evidence="1">
    <location>
        <begin position="20"/>
        <end position="222"/>
    </location>
</feature>